<keyword evidence="1" id="KW-0472">Membrane</keyword>
<dbReference type="Gramene" id="PRQ55031">
    <property type="protein sequence ID" value="PRQ55031"/>
    <property type="gene ID" value="RchiOBHm_Chr1g0320141"/>
</dbReference>
<dbReference type="AlphaFoldDB" id="A0A2P6S8L2"/>
<organism evidence="2 3">
    <name type="scientific">Rosa chinensis</name>
    <name type="common">China rose</name>
    <dbReference type="NCBI Taxonomy" id="74649"/>
    <lineage>
        <taxon>Eukaryota</taxon>
        <taxon>Viridiplantae</taxon>
        <taxon>Streptophyta</taxon>
        <taxon>Embryophyta</taxon>
        <taxon>Tracheophyta</taxon>
        <taxon>Spermatophyta</taxon>
        <taxon>Magnoliopsida</taxon>
        <taxon>eudicotyledons</taxon>
        <taxon>Gunneridae</taxon>
        <taxon>Pentapetalae</taxon>
        <taxon>rosids</taxon>
        <taxon>fabids</taxon>
        <taxon>Rosales</taxon>
        <taxon>Rosaceae</taxon>
        <taxon>Rosoideae</taxon>
        <taxon>Rosoideae incertae sedis</taxon>
        <taxon>Rosa</taxon>
    </lineage>
</organism>
<accession>A0A2P6S8L2</accession>
<dbReference type="EMBL" id="PDCK01000039">
    <property type="protein sequence ID" value="PRQ55031.1"/>
    <property type="molecule type" value="Genomic_DNA"/>
</dbReference>
<reference evidence="2 3" key="1">
    <citation type="journal article" date="2018" name="Nat. Genet.">
        <title>The Rosa genome provides new insights in the design of modern roses.</title>
        <authorList>
            <person name="Bendahmane M."/>
        </authorList>
    </citation>
    <scope>NUCLEOTIDE SEQUENCE [LARGE SCALE GENOMIC DNA]</scope>
    <source>
        <strain evidence="3">cv. Old Blush</strain>
    </source>
</reference>
<keyword evidence="1" id="KW-0812">Transmembrane</keyword>
<evidence type="ECO:0000256" key="1">
    <source>
        <dbReference type="SAM" id="Phobius"/>
    </source>
</evidence>
<gene>
    <name evidence="2" type="ORF">RchiOBHm_Chr1g0320141</name>
</gene>
<proteinExistence type="predicted"/>
<keyword evidence="1" id="KW-1133">Transmembrane helix</keyword>
<evidence type="ECO:0000313" key="2">
    <source>
        <dbReference type="EMBL" id="PRQ55031.1"/>
    </source>
</evidence>
<feature type="transmembrane region" description="Helical" evidence="1">
    <location>
        <begin position="12"/>
        <end position="32"/>
    </location>
</feature>
<evidence type="ECO:0000313" key="3">
    <source>
        <dbReference type="Proteomes" id="UP000238479"/>
    </source>
</evidence>
<protein>
    <submittedName>
        <fullName evidence="2">Uncharacterized protein</fullName>
    </submittedName>
</protein>
<name>A0A2P6S8L2_ROSCH</name>
<dbReference type="Proteomes" id="UP000238479">
    <property type="component" value="Chromosome 1"/>
</dbReference>
<comment type="caution">
    <text evidence="2">The sequence shown here is derived from an EMBL/GenBank/DDBJ whole genome shotgun (WGS) entry which is preliminary data.</text>
</comment>
<sequence length="50" mass="5977">MQSFSFTEKKNSNNFSFISLFTMIAHPSFYLLPTFADYRFDTKSSYKFEN</sequence>
<keyword evidence="3" id="KW-1185">Reference proteome</keyword>